<keyword evidence="2" id="KW-0677">Repeat</keyword>
<evidence type="ECO:0000256" key="1">
    <source>
        <dbReference type="ARBA" id="ARBA00022658"/>
    </source>
</evidence>
<protein>
    <submittedName>
        <fullName evidence="5">PASTA domain-containing protein</fullName>
    </submittedName>
</protein>
<dbReference type="PANTHER" id="PTHR45982:SF1">
    <property type="entry name" value="REGULATOR OF CHROMOSOME CONDENSATION"/>
    <property type="match status" value="1"/>
</dbReference>
<keyword evidence="3" id="KW-0732">Signal</keyword>
<keyword evidence="1" id="KW-0344">Guanine-nucleotide releasing factor</keyword>
<dbReference type="PROSITE" id="PS51178">
    <property type="entry name" value="PASTA"/>
    <property type="match status" value="1"/>
</dbReference>
<reference evidence="5 6" key="1">
    <citation type="submission" date="2024-09" db="EMBL/GenBank/DDBJ databases">
        <authorList>
            <person name="Sun Q."/>
            <person name="Mori K."/>
        </authorList>
    </citation>
    <scope>NUCLEOTIDE SEQUENCE [LARGE SCALE GENOMIC DNA]</scope>
    <source>
        <strain evidence="5 6">CCM 3426</strain>
    </source>
</reference>
<accession>A0ABV5IXJ4</accession>
<dbReference type="EMBL" id="JBHMEI010000100">
    <property type="protein sequence ID" value="MFB9209284.1"/>
    <property type="molecule type" value="Genomic_DNA"/>
</dbReference>
<feature type="signal peptide" evidence="3">
    <location>
        <begin position="1"/>
        <end position="17"/>
    </location>
</feature>
<dbReference type="Gene3D" id="2.130.10.30">
    <property type="entry name" value="Regulator of chromosome condensation 1/beta-lactamase-inhibitor protein II"/>
    <property type="match status" value="3"/>
</dbReference>
<dbReference type="InterPro" id="IPR051553">
    <property type="entry name" value="Ran_GTPase-activating"/>
</dbReference>
<dbReference type="PROSITE" id="PS00626">
    <property type="entry name" value="RCC1_2"/>
    <property type="match status" value="2"/>
</dbReference>
<dbReference type="SUPFAM" id="SSF50985">
    <property type="entry name" value="RCC1/BLIP-II"/>
    <property type="match status" value="1"/>
</dbReference>
<comment type="caution">
    <text evidence="5">The sequence shown here is derived from an EMBL/GenBank/DDBJ whole genome shotgun (WGS) entry which is preliminary data.</text>
</comment>
<dbReference type="InterPro" id="IPR009091">
    <property type="entry name" value="RCC1/BLIP-II"/>
</dbReference>
<name>A0ABV5IXJ4_9ACTN</name>
<dbReference type="Pfam" id="PF03793">
    <property type="entry name" value="PASTA"/>
    <property type="match status" value="1"/>
</dbReference>
<dbReference type="Gene3D" id="3.30.10.20">
    <property type="match status" value="1"/>
</dbReference>
<evidence type="ECO:0000259" key="4">
    <source>
        <dbReference type="PROSITE" id="PS51178"/>
    </source>
</evidence>
<dbReference type="Proteomes" id="UP001589647">
    <property type="component" value="Unassembled WGS sequence"/>
</dbReference>
<evidence type="ECO:0000256" key="3">
    <source>
        <dbReference type="SAM" id="SignalP"/>
    </source>
</evidence>
<feature type="chain" id="PRO_5047380358" evidence="3">
    <location>
        <begin position="18"/>
        <end position="438"/>
    </location>
</feature>
<proteinExistence type="predicted"/>
<dbReference type="InterPro" id="IPR005543">
    <property type="entry name" value="PASTA_dom"/>
</dbReference>
<organism evidence="5 6">
    <name type="scientific">Nonomuraea spiralis</name>
    <dbReference type="NCBI Taxonomy" id="46182"/>
    <lineage>
        <taxon>Bacteria</taxon>
        <taxon>Bacillati</taxon>
        <taxon>Actinomycetota</taxon>
        <taxon>Actinomycetes</taxon>
        <taxon>Streptosporangiales</taxon>
        <taxon>Streptosporangiaceae</taxon>
        <taxon>Nonomuraea</taxon>
    </lineage>
</organism>
<sequence length="438" mass="44521">MAVLVLATGFHTSAAVADTAPIVHAWGYNFFGQVGNGTNDTPVTRPIPMVSAGGHDVVQVSGVYLESYGLHADGSLWTWGNGTQQIPEPVPGLPPIKQVSSGIGHTLAVGRDGSLWAWGSNDFGELGDGTTDRTPSPVKVPITGVVQAAAGTGYSLALRSNGEVFAWGLNRFGQLGDGTTVQRATPVRVKVPYGITQVSATGEFGMALRYDGSVWSWGTNFSGELGDGTTTDRPMPVRVDRHVSGIKEIAAGSGHTLALGGDGTVWAWGRNWAGQLGDGTVTDHATPVHLGLSGVAHVSAGQGESLAVDTAGTLRYWGDNTFGQAGNGVASQNNPVISPTAVNGLSGVVTASAGIAVLAVAAPGSVVVPDLTGTLGVLASRPLLAVGLLLGTKDTTPDSRLCNHLGEVVSQSPQPGSTVPAGSKVDIVVAVQPGNGCF</sequence>
<dbReference type="PRINTS" id="PR00633">
    <property type="entry name" value="RCCNDNSATION"/>
</dbReference>
<dbReference type="Pfam" id="PF25390">
    <property type="entry name" value="WD40_RLD"/>
    <property type="match status" value="1"/>
</dbReference>
<dbReference type="CDD" id="cd06577">
    <property type="entry name" value="PASTA_pknB"/>
    <property type="match status" value="1"/>
</dbReference>
<keyword evidence="6" id="KW-1185">Reference proteome</keyword>
<dbReference type="InterPro" id="IPR000408">
    <property type="entry name" value="Reg_chr_condens"/>
</dbReference>
<dbReference type="RefSeq" id="WP_189650831.1">
    <property type="nucleotide sequence ID" value="NZ_BMRC01000015.1"/>
</dbReference>
<gene>
    <name evidence="5" type="ORF">ACFFV7_49445</name>
</gene>
<dbReference type="InterPro" id="IPR058923">
    <property type="entry name" value="RCC1-like_dom"/>
</dbReference>
<evidence type="ECO:0000313" key="5">
    <source>
        <dbReference type="EMBL" id="MFB9209284.1"/>
    </source>
</evidence>
<feature type="domain" description="PASTA" evidence="4">
    <location>
        <begin position="362"/>
        <end position="431"/>
    </location>
</feature>
<dbReference type="PROSITE" id="PS50012">
    <property type="entry name" value="RCC1_3"/>
    <property type="match status" value="5"/>
</dbReference>
<dbReference type="PANTHER" id="PTHR45982">
    <property type="entry name" value="REGULATOR OF CHROMOSOME CONDENSATION"/>
    <property type="match status" value="1"/>
</dbReference>
<evidence type="ECO:0000313" key="6">
    <source>
        <dbReference type="Proteomes" id="UP001589647"/>
    </source>
</evidence>
<evidence type="ECO:0000256" key="2">
    <source>
        <dbReference type="ARBA" id="ARBA00022737"/>
    </source>
</evidence>
<dbReference type="Pfam" id="PF00415">
    <property type="entry name" value="RCC1"/>
    <property type="match status" value="1"/>
</dbReference>